<proteinExistence type="predicted"/>
<dbReference type="EMBL" id="JADEXP010000440">
    <property type="protein sequence ID" value="MBE9070470.1"/>
    <property type="molecule type" value="Genomic_DNA"/>
</dbReference>
<comment type="caution">
    <text evidence="2">The sequence shown here is derived from an EMBL/GenBank/DDBJ whole genome shotgun (WGS) entry which is preliminary data.</text>
</comment>
<evidence type="ECO:0000313" key="2">
    <source>
        <dbReference type="EMBL" id="MBE9070470.1"/>
    </source>
</evidence>
<dbReference type="RefSeq" id="WP_193996332.1">
    <property type="nucleotide sequence ID" value="NZ_JADEXP010000440.1"/>
</dbReference>
<dbReference type="PANTHER" id="PTHR46411:SF3">
    <property type="entry name" value="AAA+ ATPASE DOMAIN-CONTAINING PROTEIN"/>
    <property type="match status" value="1"/>
</dbReference>
<evidence type="ECO:0000259" key="1">
    <source>
        <dbReference type="SMART" id="SM00382"/>
    </source>
</evidence>
<sequence>MNSSRHAWLDENQRYFSAAIAVVQSRLVERLQQASMELPMLAHIPSVEVALQQFQALETTQPPPALEQLCQVCQLSSFEQEILLLCAGMELDATFAPIFAALHGDAQRNYPTFSLAMGNLPEASWAALSTGASLRHWQLVEVGPGRALTTSPLRIDERVLHFLTGSNPLDEQLVGIVKPLAAASELVPSHRTLAERLVKTWVRSRPVLQLWGGDGCDRTTIAQTAATQLGLTLHRLAAESLPTAALDLNRLARRWQREATFSQSGLLLEWAGKPEQASVVSRFIEDLSGLVILSSPTRQHLAQVAIAFEVALPTSAEQQHLWQSNLGTAAIELNGHLEQITSQFNLNAPMIEAAYSEALGSQSQSDAPQAHHLWQACRNQARPRLESLAQRIPASATWEDLVLPETQLATLQELEAHLRQRTKVYQTWGFAGQSGRGLGITALFAGASGTGKTLAAEVLAYVLDLDLYKIDLSAIISKYIGETEKNLSRIFDAAETGGAILLFDEADALFGKRNEVKDSHDRYANIEVSYLLQRMEAYRGLAILTTNLPDAIDRAFMRRIRFMVQFSFPDWEQRTTIWQRMFPVQTPTDGLNFRQLARLNVAGGNIRNIALNAAFLAADEDEPVQMRHLLQAAQREYGKLERSITDAEVKGWISVKP</sequence>
<keyword evidence="3" id="KW-1185">Reference proteome</keyword>
<dbReference type="SMART" id="SM00382">
    <property type="entry name" value="AAA"/>
    <property type="match status" value="1"/>
</dbReference>
<dbReference type="AlphaFoldDB" id="A0A928ZZQ6"/>
<dbReference type="GO" id="GO:0016887">
    <property type="term" value="F:ATP hydrolysis activity"/>
    <property type="evidence" value="ECO:0007669"/>
    <property type="project" value="InterPro"/>
</dbReference>
<accession>A0A928ZZQ6</accession>
<dbReference type="Gene3D" id="3.40.50.300">
    <property type="entry name" value="P-loop containing nucleotide triphosphate hydrolases"/>
    <property type="match status" value="1"/>
</dbReference>
<gene>
    <name evidence="2" type="ORF">IQ260_27885</name>
</gene>
<dbReference type="PANTHER" id="PTHR46411">
    <property type="entry name" value="FAMILY ATPASE, PUTATIVE-RELATED"/>
    <property type="match status" value="1"/>
</dbReference>
<dbReference type="InterPro" id="IPR003593">
    <property type="entry name" value="AAA+_ATPase"/>
</dbReference>
<protein>
    <submittedName>
        <fullName evidence="2">ATP-binding protein</fullName>
    </submittedName>
</protein>
<reference evidence="2" key="1">
    <citation type="submission" date="2020-10" db="EMBL/GenBank/DDBJ databases">
        <authorList>
            <person name="Castelo-Branco R."/>
            <person name="Eusebio N."/>
            <person name="Adriana R."/>
            <person name="Vieira A."/>
            <person name="Brugerolle De Fraissinette N."/>
            <person name="Rezende De Castro R."/>
            <person name="Schneider M.P."/>
            <person name="Vasconcelos V."/>
            <person name="Leao P.N."/>
        </authorList>
    </citation>
    <scope>NUCLEOTIDE SEQUENCE</scope>
    <source>
        <strain evidence="2">LEGE 11479</strain>
    </source>
</reference>
<dbReference type="InterPro" id="IPR003959">
    <property type="entry name" value="ATPase_AAA_core"/>
</dbReference>
<dbReference type="InterPro" id="IPR054472">
    <property type="entry name" value="WHD"/>
</dbReference>
<keyword evidence="2" id="KW-0067">ATP-binding</keyword>
<dbReference type="GO" id="GO:0005524">
    <property type="term" value="F:ATP binding"/>
    <property type="evidence" value="ECO:0007669"/>
    <property type="project" value="UniProtKB-KW"/>
</dbReference>
<dbReference type="Pfam" id="PF00004">
    <property type="entry name" value="AAA"/>
    <property type="match status" value="1"/>
</dbReference>
<dbReference type="Pfam" id="PF22977">
    <property type="entry name" value="WHD"/>
    <property type="match status" value="1"/>
</dbReference>
<dbReference type="CDD" id="cd19481">
    <property type="entry name" value="RecA-like_protease"/>
    <property type="match status" value="1"/>
</dbReference>
<organism evidence="2 3">
    <name type="scientific">Leptolyngbya cf. ectocarpi LEGE 11479</name>
    <dbReference type="NCBI Taxonomy" id="1828722"/>
    <lineage>
        <taxon>Bacteria</taxon>
        <taxon>Bacillati</taxon>
        <taxon>Cyanobacteriota</taxon>
        <taxon>Cyanophyceae</taxon>
        <taxon>Leptolyngbyales</taxon>
        <taxon>Leptolyngbyaceae</taxon>
        <taxon>Leptolyngbya group</taxon>
        <taxon>Leptolyngbya</taxon>
    </lineage>
</organism>
<name>A0A928ZZQ6_LEPEC</name>
<evidence type="ECO:0000313" key="3">
    <source>
        <dbReference type="Proteomes" id="UP000615026"/>
    </source>
</evidence>
<keyword evidence="2" id="KW-0547">Nucleotide-binding</keyword>
<dbReference type="Proteomes" id="UP000615026">
    <property type="component" value="Unassembled WGS sequence"/>
</dbReference>
<dbReference type="InterPro" id="IPR027417">
    <property type="entry name" value="P-loop_NTPase"/>
</dbReference>
<dbReference type="SUPFAM" id="SSF52540">
    <property type="entry name" value="P-loop containing nucleoside triphosphate hydrolases"/>
    <property type="match status" value="1"/>
</dbReference>
<feature type="domain" description="AAA+ ATPase" evidence="1">
    <location>
        <begin position="438"/>
        <end position="570"/>
    </location>
</feature>